<feature type="transmembrane region" description="Helical" evidence="8">
    <location>
        <begin position="155"/>
        <end position="175"/>
    </location>
</feature>
<evidence type="ECO:0000256" key="6">
    <source>
        <dbReference type="ARBA" id="ARBA00023136"/>
    </source>
</evidence>
<feature type="transmembrane region" description="Helical" evidence="8">
    <location>
        <begin position="187"/>
        <end position="205"/>
    </location>
</feature>
<keyword evidence="2" id="KW-0813">Transport</keyword>
<evidence type="ECO:0000256" key="5">
    <source>
        <dbReference type="ARBA" id="ARBA00022989"/>
    </source>
</evidence>
<evidence type="ECO:0000256" key="1">
    <source>
        <dbReference type="ARBA" id="ARBA00004141"/>
    </source>
</evidence>
<dbReference type="Proteomes" id="UP001498476">
    <property type="component" value="Unassembled WGS sequence"/>
</dbReference>
<organism evidence="10 11">
    <name type="scientific">Neonectria punicea</name>
    <dbReference type="NCBI Taxonomy" id="979145"/>
    <lineage>
        <taxon>Eukaryota</taxon>
        <taxon>Fungi</taxon>
        <taxon>Dikarya</taxon>
        <taxon>Ascomycota</taxon>
        <taxon>Pezizomycotina</taxon>
        <taxon>Sordariomycetes</taxon>
        <taxon>Hypocreomycetidae</taxon>
        <taxon>Hypocreales</taxon>
        <taxon>Nectriaceae</taxon>
        <taxon>Neonectria</taxon>
    </lineage>
</organism>
<evidence type="ECO:0000259" key="9">
    <source>
        <dbReference type="Pfam" id="PF00324"/>
    </source>
</evidence>
<feature type="transmembrane region" description="Helical" evidence="8">
    <location>
        <begin position="387"/>
        <end position="409"/>
    </location>
</feature>
<dbReference type="EMBL" id="JAZAVJ010000059">
    <property type="protein sequence ID" value="KAK7417238.1"/>
    <property type="molecule type" value="Genomic_DNA"/>
</dbReference>
<comment type="caution">
    <text evidence="10">The sequence shown here is derived from an EMBL/GenBank/DDBJ whole genome shotgun (WGS) entry which is preliminary data.</text>
</comment>
<dbReference type="Pfam" id="PF00324">
    <property type="entry name" value="AA_permease"/>
    <property type="match status" value="2"/>
</dbReference>
<evidence type="ECO:0000256" key="4">
    <source>
        <dbReference type="ARBA" id="ARBA00022970"/>
    </source>
</evidence>
<comment type="subcellular location">
    <subcellularLocation>
        <location evidence="1">Membrane</location>
        <topology evidence="1">Multi-pass membrane protein</topology>
    </subcellularLocation>
</comment>
<name>A0ABR1H7Y6_9HYPO</name>
<feature type="transmembrane region" description="Helical" evidence="8">
    <location>
        <begin position="225"/>
        <end position="255"/>
    </location>
</feature>
<dbReference type="PIRSF" id="PIRSF006060">
    <property type="entry name" value="AA_transporter"/>
    <property type="match status" value="1"/>
</dbReference>
<feature type="transmembrane region" description="Helical" evidence="8">
    <location>
        <begin position="451"/>
        <end position="468"/>
    </location>
</feature>
<keyword evidence="3 8" id="KW-0812">Transmembrane</keyword>
<evidence type="ECO:0000256" key="2">
    <source>
        <dbReference type="ARBA" id="ARBA00022448"/>
    </source>
</evidence>
<accession>A0ABR1H7Y6</accession>
<evidence type="ECO:0000313" key="11">
    <source>
        <dbReference type="Proteomes" id="UP001498476"/>
    </source>
</evidence>
<sequence length="517" mass="56476">MDKETMKPEQEVDLARSDSLSHGEVGGTIPEGTTTQRGLKSRHAQMIALGGTIGTGLFVGAGQGLKMGGPVFLLVAYIIITLLLYGVATAMGEMSSYMPVYGCSMSYYGNRYVSRSLGFTMGWVYFYVFAITVPAEINVTTIVIEYWNPPVHTGVWLTLVGIVIIACNCFPVKVYGETEFWFASTKVIGIIGLLIMSVVLFFGGGPSGEPLYFKYWSDPGPINEYLVGGAVGRLCAFVGTITFSVYAFAFAPELLVVTGGEMESPRRNIPKATVRYFYRLITFYILGALAIGLTVPSNHPDPLSVGSGAAASPWAIGIRDAGIKVLDSVVNAIIVLSAWSAGNSYLYLASRALYSLAVDGNAPKIFTRCTKSGIPYYATAANASFSLLAYLNLVSTGGTVFNWFVNLGITDIPFRSKLQPYAAWVSLVGFSVLLLLQGFKVFVKGNWDTPTFITAYIGIPIFLALYFGHRFTVGRNDKWALRPEEIDLQTGLDEIMALETPPPPMEKWHQKWRRVFE</sequence>
<keyword evidence="6 8" id="KW-0472">Membrane</keyword>
<feature type="region of interest" description="Disordered" evidence="7">
    <location>
        <begin position="1"/>
        <end position="38"/>
    </location>
</feature>
<feature type="transmembrane region" description="Helical" evidence="8">
    <location>
        <begin position="112"/>
        <end position="135"/>
    </location>
</feature>
<feature type="transmembrane region" description="Helical" evidence="8">
    <location>
        <begin position="276"/>
        <end position="295"/>
    </location>
</feature>
<dbReference type="PANTHER" id="PTHR43341:SF36">
    <property type="entry name" value="PROLINE-SPECIFIC PERMEASE"/>
    <property type="match status" value="1"/>
</dbReference>
<reference evidence="10 11" key="1">
    <citation type="journal article" date="2025" name="Microbiol. Resour. Announc.">
        <title>Draft genome sequences for Neonectria magnoliae and Neonectria punicea, canker pathogens of Liriodendron tulipifera and Acer saccharum in West Virginia.</title>
        <authorList>
            <person name="Petronek H.M."/>
            <person name="Kasson M.T."/>
            <person name="Metheny A.M."/>
            <person name="Stauder C.M."/>
            <person name="Lovett B."/>
            <person name="Lynch S.C."/>
            <person name="Garnas J.R."/>
            <person name="Kasson L.R."/>
            <person name="Stajich J.E."/>
        </authorList>
    </citation>
    <scope>NUCLEOTIDE SEQUENCE [LARGE SCALE GENOMIC DNA]</scope>
    <source>
        <strain evidence="10 11">NRRL 64653</strain>
    </source>
</reference>
<dbReference type="Gene3D" id="1.20.1740.10">
    <property type="entry name" value="Amino acid/polyamine transporter I"/>
    <property type="match status" value="1"/>
</dbReference>
<dbReference type="InterPro" id="IPR004840">
    <property type="entry name" value="Amino_acid_permease_CS"/>
</dbReference>
<feature type="domain" description="Amino acid permease/ SLC12A" evidence="9">
    <location>
        <begin position="43"/>
        <end position="407"/>
    </location>
</feature>
<evidence type="ECO:0000313" key="10">
    <source>
        <dbReference type="EMBL" id="KAK7417238.1"/>
    </source>
</evidence>
<feature type="transmembrane region" description="Helical" evidence="8">
    <location>
        <begin position="46"/>
        <end position="65"/>
    </location>
</feature>
<evidence type="ECO:0000256" key="8">
    <source>
        <dbReference type="SAM" id="Phobius"/>
    </source>
</evidence>
<feature type="transmembrane region" description="Helical" evidence="8">
    <location>
        <begin position="421"/>
        <end position="439"/>
    </location>
</feature>
<protein>
    <recommendedName>
        <fullName evidence="9">Amino acid permease/ SLC12A domain-containing protein</fullName>
    </recommendedName>
</protein>
<feature type="domain" description="Amino acid permease/ SLC12A" evidence="9">
    <location>
        <begin position="409"/>
        <end position="475"/>
    </location>
</feature>
<dbReference type="InterPro" id="IPR004841">
    <property type="entry name" value="AA-permease/SLC12A_dom"/>
</dbReference>
<feature type="transmembrane region" description="Helical" evidence="8">
    <location>
        <begin position="71"/>
        <end position="91"/>
    </location>
</feature>
<dbReference type="PANTHER" id="PTHR43341">
    <property type="entry name" value="AMINO ACID PERMEASE"/>
    <property type="match status" value="1"/>
</dbReference>
<keyword evidence="5 8" id="KW-1133">Transmembrane helix</keyword>
<keyword evidence="4" id="KW-0029">Amino-acid transport</keyword>
<keyword evidence="11" id="KW-1185">Reference proteome</keyword>
<dbReference type="InterPro" id="IPR050524">
    <property type="entry name" value="APC_YAT"/>
</dbReference>
<evidence type="ECO:0000256" key="3">
    <source>
        <dbReference type="ARBA" id="ARBA00022692"/>
    </source>
</evidence>
<proteinExistence type="predicted"/>
<gene>
    <name evidence="10" type="ORF">QQX98_004672</name>
</gene>
<dbReference type="PROSITE" id="PS00218">
    <property type="entry name" value="AMINO_ACID_PERMEASE_1"/>
    <property type="match status" value="1"/>
</dbReference>
<evidence type="ECO:0000256" key="7">
    <source>
        <dbReference type="SAM" id="MobiDB-lite"/>
    </source>
</evidence>
<feature type="compositionally biased region" description="Basic and acidic residues" evidence="7">
    <location>
        <begin position="1"/>
        <end position="21"/>
    </location>
</feature>